<dbReference type="EMBL" id="JAGHQM010000238">
    <property type="protein sequence ID" value="KAH0563197.1"/>
    <property type="molecule type" value="Genomic_DNA"/>
</dbReference>
<organism evidence="2 3">
    <name type="scientific">Trichoglossum hirsutum</name>
    <dbReference type="NCBI Taxonomy" id="265104"/>
    <lineage>
        <taxon>Eukaryota</taxon>
        <taxon>Fungi</taxon>
        <taxon>Dikarya</taxon>
        <taxon>Ascomycota</taxon>
        <taxon>Pezizomycotina</taxon>
        <taxon>Geoglossomycetes</taxon>
        <taxon>Geoglossales</taxon>
        <taxon>Geoglossaceae</taxon>
        <taxon>Trichoglossum</taxon>
    </lineage>
</organism>
<keyword evidence="3" id="KW-1185">Reference proteome</keyword>
<dbReference type="InterPro" id="IPR052358">
    <property type="entry name" value="Aro_Compnd_Degr_Hydrolases"/>
</dbReference>
<gene>
    <name evidence="2" type="ORF">GP486_002243</name>
</gene>
<protein>
    <recommendedName>
        <fullName evidence="1">Amidohydrolase-related domain-containing protein</fullName>
    </recommendedName>
</protein>
<feature type="domain" description="Amidohydrolase-related" evidence="1">
    <location>
        <begin position="19"/>
        <end position="310"/>
    </location>
</feature>
<dbReference type="InterPro" id="IPR032466">
    <property type="entry name" value="Metal_Hydrolase"/>
</dbReference>
<dbReference type="Pfam" id="PF04909">
    <property type="entry name" value="Amidohydro_2"/>
    <property type="match status" value="1"/>
</dbReference>
<accession>A0A9P8RRX4</accession>
<name>A0A9P8RRX4_9PEZI</name>
<proteinExistence type="predicted"/>
<dbReference type="InterPro" id="IPR006680">
    <property type="entry name" value="Amidohydro-rel"/>
</dbReference>
<sequence length="310" mass="35494">MATSANDMHSIKPIPAGAWDTHCHIFETDKFPFSHNRHFTPSEATIEQLRQFHASIGVSNACIAHGLAYGSDLQSLLAYLEQFEGKARGICVLDTETVTDGFLDMCHAAGVRSVRLDLFKHQAMHDLDKQIKLIESTANRLTQWGRGRWSIQLLQTHMEYWGRLREVVTKLPVPLVVDHLALIPAQPAQKDGVDQPAVSADFAELLGALRDGNLWIKFSAPYRCSDCHPSYPDLEHPIRLLASANPNRIIWGSDWPHTQRHTDRVEKDRLIPEAYLKVDNQAWIQSLSRWLSDDEWRRMWVDNPRQLYDF</sequence>
<dbReference type="GO" id="GO:0016787">
    <property type="term" value="F:hydrolase activity"/>
    <property type="evidence" value="ECO:0007669"/>
    <property type="project" value="InterPro"/>
</dbReference>
<dbReference type="PANTHER" id="PTHR35563">
    <property type="entry name" value="BARREL METAL-DEPENDENT HYDROLASE, PUTATIVE (AFU_ORTHOLOGUE AFUA_1G16240)-RELATED"/>
    <property type="match status" value="1"/>
</dbReference>
<dbReference type="Gene3D" id="3.20.20.140">
    <property type="entry name" value="Metal-dependent hydrolases"/>
    <property type="match status" value="1"/>
</dbReference>
<dbReference type="PANTHER" id="PTHR35563:SF2">
    <property type="entry name" value="BARREL METAL-DEPENDENT HYDROLASE, PUTATIVE (AFU_ORTHOLOGUE AFUA_1G16240)-RELATED"/>
    <property type="match status" value="1"/>
</dbReference>
<comment type="caution">
    <text evidence="2">The sequence shown here is derived from an EMBL/GenBank/DDBJ whole genome shotgun (WGS) entry which is preliminary data.</text>
</comment>
<evidence type="ECO:0000313" key="2">
    <source>
        <dbReference type="EMBL" id="KAH0563197.1"/>
    </source>
</evidence>
<dbReference type="AlphaFoldDB" id="A0A9P8RRX4"/>
<dbReference type="SUPFAM" id="SSF51556">
    <property type="entry name" value="Metallo-dependent hydrolases"/>
    <property type="match status" value="1"/>
</dbReference>
<reference evidence="2" key="1">
    <citation type="submission" date="2021-03" db="EMBL/GenBank/DDBJ databases">
        <title>Comparative genomics and phylogenomic investigation of the class Geoglossomycetes provide insights into ecological specialization and systematics.</title>
        <authorList>
            <person name="Melie T."/>
            <person name="Pirro S."/>
            <person name="Miller A.N."/>
            <person name="Quandt A."/>
        </authorList>
    </citation>
    <scope>NUCLEOTIDE SEQUENCE</scope>
    <source>
        <strain evidence="2">CAQ_001_2017</strain>
    </source>
</reference>
<dbReference type="Proteomes" id="UP000750711">
    <property type="component" value="Unassembled WGS sequence"/>
</dbReference>
<evidence type="ECO:0000313" key="3">
    <source>
        <dbReference type="Proteomes" id="UP000750711"/>
    </source>
</evidence>
<evidence type="ECO:0000259" key="1">
    <source>
        <dbReference type="Pfam" id="PF04909"/>
    </source>
</evidence>